<dbReference type="SUPFAM" id="SSF51735">
    <property type="entry name" value="NAD(P)-binding Rossmann-fold domains"/>
    <property type="match status" value="1"/>
</dbReference>
<feature type="domain" description="NAD-dependent epimerase/dehydratase" evidence="1">
    <location>
        <begin position="4"/>
        <end position="197"/>
    </location>
</feature>
<sequence length="319" mass="34588">MTNVLILGGTAWVSGLITRRWIDSGARVTCLARGTHPVPDGAELVRADRDDAEPYRDLHGEWDEIVDVSRHAHHARGAVEALGARTARWTYVSSASVYADEATPDTDESAETVAPAQDGDEYEYGAQKRASEEAVLALGERARIVRPGLIVGPGDPSDRFGYWAAAFDRAADGPVLIPRVEGRKAQVIDVEDLVSFLVDSESFAPVNAIGDVHELGHVLDAVRAATTHSGKVVTAEDEWLEAHGVEFWSGERSLPLWLPMDMGGFMTRSNAAYRAAGGTLTSLETTIARIVDDERTRGVHRARRAGLTRDEELALIDAL</sequence>
<dbReference type="InterPro" id="IPR036291">
    <property type="entry name" value="NAD(P)-bd_dom_sf"/>
</dbReference>
<dbReference type="Gene3D" id="3.40.50.720">
    <property type="entry name" value="NAD(P)-binding Rossmann-like Domain"/>
    <property type="match status" value="1"/>
</dbReference>
<accession>A0ABQ1RT65</accession>
<dbReference type="EMBL" id="BMCM01000004">
    <property type="protein sequence ID" value="GGD81095.1"/>
    <property type="molecule type" value="Genomic_DNA"/>
</dbReference>
<protein>
    <submittedName>
        <fullName evidence="2">Reductase</fullName>
    </submittedName>
</protein>
<proteinExistence type="predicted"/>
<evidence type="ECO:0000313" key="3">
    <source>
        <dbReference type="Proteomes" id="UP000629365"/>
    </source>
</evidence>
<gene>
    <name evidence="2" type="ORF">GCM10007269_24860</name>
</gene>
<dbReference type="Pfam" id="PF01370">
    <property type="entry name" value="Epimerase"/>
    <property type="match status" value="1"/>
</dbReference>
<evidence type="ECO:0000259" key="1">
    <source>
        <dbReference type="Pfam" id="PF01370"/>
    </source>
</evidence>
<reference evidence="3" key="1">
    <citation type="journal article" date="2019" name="Int. J. Syst. Evol. Microbiol.">
        <title>The Global Catalogue of Microorganisms (GCM) 10K type strain sequencing project: providing services to taxonomists for standard genome sequencing and annotation.</title>
        <authorList>
            <consortium name="The Broad Institute Genomics Platform"/>
            <consortium name="The Broad Institute Genome Sequencing Center for Infectious Disease"/>
            <person name="Wu L."/>
            <person name="Ma J."/>
        </authorList>
    </citation>
    <scope>NUCLEOTIDE SEQUENCE [LARGE SCALE GENOMIC DNA]</scope>
    <source>
        <strain evidence="3">CCM 7640</strain>
    </source>
</reference>
<name>A0ABQ1RT65_9MICO</name>
<organism evidence="2 3">
    <name type="scientific">Microbacterium murale</name>
    <dbReference type="NCBI Taxonomy" id="1081040"/>
    <lineage>
        <taxon>Bacteria</taxon>
        <taxon>Bacillati</taxon>
        <taxon>Actinomycetota</taxon>
        <taxon>Actinomycetes</taxon>
        <taxon>Micrococcales</taxon>
        <taxon>Microbacteriaceae</taxon>
        <taxon>Microbacterium</taxon>
    </lineage>
</organism>
<dbReference type="Proteomes" id="UP000629365">
    <property type="component" value="Unassembled WGS sequence"/>
</dbReference>
<dbReference type="RefSeq" id="WP_188436913.1">
    <property type="nucleotide sequence ID" value="NZ_BMCM01000004.1"/>
</dbReference>
<evidence type="ECO:0000313" key="2">
    <source>
        <dbReference type="EMBL" id="GGD81095.1"/>
    </source>
</evidence>
<keyword evidence="3" id="KW-1185">Reference proteome</keyword>
<comment type="caution">
    <text evidence="2">The sequence shown here is derived from an EMBL/GenBank/DDBJ whole genome shotgun (WGS) entry which is preliminary data.</text>
</comment>
<dbReference type="InterPro" id="IPR001509">
    <property type="entry name" value="Epimerase_deHydtase"/>
</dbReference>